<reference evidence="1 2" key="1">
    <citation type="journal article" date="2019" name="Sci. Rep.">
        <title>Orb-weaving spider Araneus ventricosus genome elucidates the spidroin gene catalogue.</title>
        <authorList>
            <person name="Kono N."/>
            <person name="Nakamura H."/>
            <person name="Ohtoshi R."/>
            <person name="Moran D.A.P."/>
            <person name="Shinohara A."/>
            <person name="Yoshida Y."/>
            <person name="Fujiwara M."/>
            <person name="Mori M."/>
            <person name="Tomita M."/>
            <person name="Arakawa K."/>
        </authorList>
    </citation>
    <scope>NUCLEOTIDE SEQUENCE [LARGE SCALE GENOMIC DNA]</scope>
</reference>
<evidence type="ECO:0000313" key="2">
    <source>
        <dbReference type="Proteomes" id="UP000499080"/>
    </source>
</evidence>
<organism evidence="1 2">
    <name type="scientific">Araneus ventricosus</name>
    <name type="common">Orbweaver spider</name>
    <name type="synonym">Epeira ventricosa</name>
    <dbReference type="NCBI Taxonomy" id="182803"/>
    <lineage>
        <taxon>Eukaryota</taxon>
        <taxon>Metazoa</taxon>
        <taxon>Ecdysozoa</taxon>
        <taxon>Arthropoda</taxon>
        <taxon>Chelicerata</taxon>
        <taxon>Arachnida</taxon>
        <taxon>Araneae</taxon>
        <taxon>Araneomorphae</taxon>
        <taxon>Entelegynae</taxon>
        <taxon>Araneoidea</taxon>
        <taxon>Araneidae</taxon>
        <taxon>Araneus</taxon>
    </lineage>
</organism>
<dbReference type="AlphaFoldDB" id="A0A4Y2LDB0"/>
<protein>
    <submittedName>
        <fullName evidence="1">Uncharacterized protein</fullName>
    </submittedName>
</protein>
<proteinExistence type="predicted"/>
<gene>
    <name evidence="1" type="ORF">AVEN_110749_1</name>
</gene>
<evidence type="ECO:0000313" key="1">
    <source>
        <dbReference type="EMBL" id="GBN12695.1"/>
    </source>
</evidence>
<comment type="caution">
    <text evidence="1">The sequence shown here is derived from an EMBL/GenBank/DDBJ whole genome shotgun (WGS) entry which is preliminary data.</text>
</comment>
<sequence>MCSPAPIKRHLPREDDISDPATVCVSESPLCSLSLANLCRFAPLKPKPFARKRHELDSPNLGGRLPHLSTPCSNLHLRRTEMGCGLQG</sequence>
<dbReference type="EMBL" id="BGPR01005707">
    <property type="protein sequence ID" value="GBN12695.1"/>
    <property type="molecule type" value="Genomic_DNA"/>
</dbReference>
<dbReference type="Proteomes" id="UP000499080">
    <property type="component" value="Unassembled WGS sequence"/>
</dbReference>
<accession>A0A4Y2LDB0</accession>
<name>A0A4Y2LDB0_ARAVE</name>
<keyword evidence="2" id="KW-1185">Reference proteome</keyword>